<proteinExistence type="predicted"/>
<keyword evidence="6" id="KW-1185">Reference proteome</keyword>
<dbReference type="FunFam" id="2.60.40.10:FF:000028">
    <property type="entry name" value="Neuronal cell adhesion molecule"/>
    <property type="match status" value="1"/>
</dbReference>
<evidence type="ECO:0000256" key="1">
    <source>
        <dbReference type="ARBA" id="ARBA00022737"/>
    </source>
</evidence>
<feature type="non-terminal residue" evidence="5">
    <location>
        <position position="319"/>
    </location>
</feature>
<dbReference type="PRINTS" id="PR00014">
    <property type="entry name" value="FNTYPEIII"/>
</dbReference>
<reference evidence="5" key="1">
    <citation type="submission" date="2020-07" db="EMBL/GenBank/DDBJ databases">
        <title>Multicomponent nature underlies the extraordinary mechanical properties of spider dragline silk.</title>
        <authorList>
            <person name="Kono N."/>
            <person name="Nakamura H."/>
            <person name="Mori M."/>
            <person name="Yoshida Y."/>
            <person name="Ohtoshi R."/>
            <person name="Malay A.D."/>
            <person name="Moran D.A.P."/>
            <person name="Tomita M."/>
            <person name="Numata K."/>
            <person name="Arakawa K."/>
        </authorList>
    </citation>
    <scope>NUCLEOTIDE SEQUENCE</scope>
</reference>
<evidence type="ECO:0000313" key="6">
    <source>
        <dbReference type="Proteomes" id="UP000887116"/>
    </source>
</evidence>
<dbReference type="Pfam" id="PF07679">
    <property type="entry name" value="I-set"/>
    <property type="match status" value="1"/>
</dbReference>
<dbReference type="SMART" id="SM00408">
    <property type="entry name" value="IGc2"/>
    <property type="match status" value="2"/>
</dbReference>
<dbReference type="GO" id="GO:0016020">
    <property type="term" value="C:membrane"/>
    <property type="evidence" value="ECO:0007669"/>
    <property type="project" value="UniProtKB-SubCell"/>
</dbReference>
<dbReference type="Pfam" id="PF00041">
    <property type="entry name" value="fn3"/>
    <property type="match status" value="1"/>
</dbReference>
<name>A0A8X6FAP1_TRICU</name>
<protein>
    <submittedName>
        <fullName evidence="5">Down syndrome cell adhesion molecule</fullName>
    </submittedName>
</protein>
<evidence type="ECO:0000259" key="3">
    <source>
        <dbReference type="PROSITE" id="PS50835"/>
    </source>
</evidence>
<dbReference type="InterPro" id="IPR036179">
    <property type="entry name" value="Ig-like_dom_sf"/>
</dbReference>
<keyword evidence="2" id="KW-1015">Disulfide bond</keyword>
<organism evidence="5 6">
    <name type="scientific">Trichonephila clavata</name>
    <name type="common">Joro spider</name>
    <name type="synonym">Nephila clavata</name>
    <dbReference type="NCBI Taxonomy" id="2740835"/>
    <lineage>
        <taxon>Eukaryota</taxon>
        <taxon>Metazoa</taxon>
        <taxon>Ecdysozoa</taxon>
        <taxon>Arthropoda</taxon>
        <taxon>Chelicerata</taxon>
        <taxon>Arachnida</taxon>
        <taxon>Araneae</taxon>
        <taxon>Araneomorphae</taxon>
        <taxon>Entelegynae</taxon>
        <taxon>Araneoidea</taxon>
        <taxon>Nephilidae</taxon>
        <taxon>Trichonephila</taxon>
    </lineage>
</organism>
<dbReference type="GO" id="GO:0030154">
    <property type="term" value="P:cell differentiation"/>
    <property type="evidence" value="ECO:0007669"/>
    <property type="project" value="UniProtKB-ARBA"/>
</dbReference>
<dbReference type="PANTHER" id="PTHR44170:SF6">
    <property type="entry name" value="CONTACTIN"/>
    <property type="match status" value="1"/>
</dbReference>
<dbReference type="AlphaFoldDB" id="A0A8X6FAP1"/>
<dbReference type="InterPro" id="IPR003961">
    <property type="entry name" value="FN3_dom"/>
</dbReference>
<feature type="domain" description="Fibronectin type-III" evidence="4">
    <location>
        <begin position="180"/>
        <end position="275"/>
    </location>
</feature>
<dbReference type="InterPro" id="IPR013783">
    <property type="entry name" value="Ig-like_fold"/>
</dbReference>
<dbReference type="GO" id="GO:0098609">
    <property type="term" value="P:cell-cell adhesion"/>
    <property type="evidence" value="ECO:0007669"/>
    <property type="project" value="TreeGrafter"/>
</dbReference>
<dbReference type="InterPro" id="IPR013098">
    <property type="entry name" value="Ig_I-set"/>
</dbReference>
<keyword evidence="1" id="KW-0677">Repeat</keyword>
<dbReference type="SMART" id="SM00060">
    <property type="entry name" value="FN3"/>
    <property type="match status" value="1"/>
</dbReference>
<dbReference type="SMART" id="SM00409">
    <property type="entry name" value="IG"/>
    <property type="match status" value="2"/>
</dbReference>
<comment type="caution">
    <text evidence="5">The sequence shown here is derived from an EMBL/GenBank/DDBJ whole genome shotgun (WGS) entry which is preliminary data.</text>
</comment>
<dbReference type="GO" id="GO:0009653">
    <property type="term" value="P:anatomical structure morphogenesis"/>
    <property type="evidence" value="ECO:0007669"/>
    <property type="project" value="UniProtKB-ARBA"/>
</dbReference>
<dbReference type="PANTHER" id="PTHR44170">
    <property type="entry name" value="PROTEIN SIDEKICK"/>
    <property type="match status" value="1"/>
</dbReference>
<sequence length="319" mass="34757">ETGNGPTPGVSGSEDQSNGFLYSSPRWVVSSNGSLVIAQSQESDAGVYACQVENGIGLGLSKNIALKVNVPPKVSVPKGQLAIRKGEAARLVCDVTGNGPINVKWVKKQSVIEIHPGSRFEANQRRTNPSAYSKQDQYSFELLVRDSQQVDGGIYSCVARNDYGEHKGDVTLDVLEPTSSPRGVRISEITSRSTRVSWQPPLPSNSPVLKYHVRYWKNGGVSGKQLHQVVLGGSETSTYLEGLHPGTSYSVQVLAENGVGLSEPSQLRNVQTKEEGKVMFRVGPFPNGNLRFLFCVPRCLFMGLYRGVSEWIEFVGVSW</sequence>
<dbReference type="InterPro" id="IPR003599">
    <property type="entry name" value="Ig_sub"/>
</dbReference>
<feature type="domain" description="Ig-like" evidence="3">
    <location>
        <begin position="72"/>
        <end position="173"/>
    </location>
</feature>
<evidence type="ECO:0000313" key="5">
    <source>
        <dbReference type="EMBL" id="GFQ75278.1"/>
    </source>
</evidence>
<dbReference type="OrthoDB" id="6418794at2759"/>
<dbReference type="Proteomes" id="UP000887116">
    <property type="component" value="Unassembled WGS sequence"/>
</dbReference>
<dbReference type="EMBL" id="BMAO01001707">
    <property type="protein sequence ID" value="GFQ75278.1"/>
    <property type="molecule type" value="Genomic_DNA"/>
</dbReference>
<dbReference type="SUPFAM" id="SSF48726">
    <property type="entry name" value="Immunoglobulin"/>
    <property type="match status" value="2"/>
</dbReference>
<evidence type="ECO:0000256" key="2">
    <source>
        <dbReference type="ARBA" id="ARBA00023157"/>
    </source>
</evidence>
<evidence type="ECO:0000259" key="4">
    <source>
        <dbReference type="PROSITE" id="PS50853"/>
    </source>
</evidence>
<dbReference type="PROSITE" id="PS50835">
    <property type="entry name" value="IG_LIKE"/>
    <property type="match status" value="1"/>
</dbReference>
<dbReference type="PROSITE" id="PS50853">
    <property type="entry name" value="FN3"/>
    <property type="match status" value="1"/>
</dbReference>
<accession>A0A8X6FAP1</accession>
<dbReference type="CDD" id="cd00063">
    <property type="entry name" value="FN3"/>
    <property type="match status" value="1"/>
</dbReference>
<dbReference type="Gene3D" id="2.60.40.10">
    <property type="entry name" value="Immunoglobulins"/>
    <property type="match status" value="3"/>
</dbReference>
<dbReference type="InterPro" id="IPR036116">
    <property type="entry name" value="FN3_sf"/>
</dbReference>
<dbReference type="InterPro" id="IPR007110">
    <property type="entry name" value="Ig-like_dom"/>
</dbReference>
<dbReference type="SUPFAM" id="SSF49265">
    <property type="entry name" value="Fibronectin type III"/>
    <property type="match status" value="1"/>
</dbReference>
<dbReference type="InterPro" id="IPR003598">
    <property type="entry name" value="Ig_sub2"/>
</dbReference>
<gene>
    <name evidence="5" type="primary">DSCAM_24</name>
    <name evidence="5" type="ORF">TNCT_521</name>
</gene>